<dbReference type="GO" id="GO:0046872">
    <property type="term" value="F:metal ion binding"/>
    <property type="evidence" value="ECO:0007669"/>
    <property type="project" value="UniProtKB-KW"/>
</dbReference>
<feature type="transmembrane region" description="Helical" evidence="9">
    <location>
        <begin position="168"/>
        <end position="186"/>
    </location>
</feature>
<dbReference type="GO" id="GO:0016491">
    <property type="term" value="F:oxidoreductase activity"/>
    <property type="evidence" value="ECO:0007669"/>
    <property type="project" value="UniProtKB-KW"/>
</dbReference>
<keyword evidence="9" id="KW-0812">Transmembrane</keyword>
<keyword evidence="8" id="KW-0411">Iron-sulfur</keyword>
<keyword evidence="5" id="KW-0274">FAD</keyword>
<evidence type="ECO:0000256" key="2">
    <source>
        <dbReference type="ARBA" id="ARBA00022630"/>
    </source>
</evidence>
<feature type="transmembrane region" description="Helical" evidence="9">
    <location>
        <begin position="40"/>
        <end position="59"/>
    </location>
</feature>
<keyword evidence="6" id="KW-0560">Oxidoreductase</keyword>
<comment type="cofactor">
    <cofactor evidence="1">
        <name>FAD</name>
        <dbReference type="ChEBI" id="CHEBI:57692"/>
    </cofactor>
</comment>
<name>A0A7C9TSQ3_9MICO</name>
<dbReference type="EMBL" id="JAAGWZ010000004">
    <property type="protein sequence ID" value="NEM92241.1"/>
    <property type="molecule type" value="Genomic_DNA"/>
</dbReference>
<dbReference type="SUPFAM" id="SSF63380">
    <property type="entry name" value="Riboflavin synthase domain-like"/>
    <property type="match status" value="1"/>
</dbReference>
<keyword evidence="12" id="KW-1185">Reference proteome</keyword>
<keyword evidence="3" id="KW-0001">2Fe-2S</keyword>
<evidence type="ECO:0000256" key="5">
    <source>
        <dbReference type="ARBA" id="ARBA00022827"/>
    </source>
</evidence>
<evidence type="ECO:0000313" key="11">
    <source>
        <dbReference type="EMBL" id="NEM92241.1"/>
    </source>
</evidence>
<dbReference type="PANTHER" id="PTHR47354">
    <property type="entry name" value="NADH OXIDOREDUCTASE HCR"/>
    <property type="match status" value="1"/>
</dbReference>
<dbReference type="InterPro" id="IPR050415">
    <property type="entry name" value="MRET"/>
</dbReference>
<dbReference type="CDD" id="cd00322">
    <property type="entry name" value="FNR_like"/>
    <property type="match status" value="1"/>
</dbReference>
<dbReference type="Gene3D" id="2.40.30.10">
    <property type="entry name" value="Translation factors"/>
    <property type="match status" value="1"/>
</dbReference>
<evidence type="ECO:0000256" key="9">
    <source>
        <dbReference type="SAM" id="Phobius"/>
    </source>
</evidence>
<dbReference type="RefSeq" id="WP_163474294.1">
    <property type="nucleotide sequence ID" value="NZ_JAAGWZ010000004.1"/>
</dbReference>
<dbReference type="PANTHER" id="PTHR47354:SF6">
    <property type="entry name" value="NADH OXIDOREDUCTASE HCR"/>
    <property type="match status" value="1"/>
</dbReference>
<dbReference type="InterPro" id="IPR017938">
    <property type="entry name" value="Riboflavin_synthase-like_b-brl"/>
</dbReference>
<keyword evidence="2" id="KW-0285">Flavoprotein</keyword>
<evidence type="ECO:0000256" key="3">
    <source>
        <dbReference type="ARBA" id="ARBA00022714"/>
    </source>
</evidence>
<dbReference type="PRINTS" id="PR00410">
    <property type="entry name" value="PHEHYDRXLASE"/>
</dbReference>
<accession>A0A7C9TSQ3</accession>
<feature type="transmembrane region" description="Helical" evidence="9">
    <location>
        <begin position="192"/>
        <end position="212"/>
    </location>
</feature>
<evidence type="ECO:0000256" key="8">
    <source>
        <dbReference type="ARBA" id="ARBA00023014"/>
    </source>
</evidence>
<evidence type="ECO:0000256" key="6">
    <source>
        <dbReference type="ARBA" id="ARBA00023002"/>
    </source>
</evidence>
<dbReference type="Gene3D" id="3.40.50.80">
    <property type="entry name" value="Nucleotide-binding domain of ferredoxin-NADP reductase (FNR) module"/>
    <property type="match status" value="1"/>
</dbReference>
<dbReference type="InterPro" id="IPR001433">
    <property type="entry name" value="OxRdtase_FAD/NAD-bd"/>
</dbReference>
<proteinExistence type="predicted"/>
<dbReference type="Pfam" id="PF00175">
    <property type="entry name" value="NAD_binding_1"/>
    <property type="match status" value="1"/>
</dbReference>
<evidence type="ECO:0000313" key="12">
    <source>
        <dbReference type="Proteomes" id="UP000479756"/>
    </source>
</evidence>
<gene>
    <name evidence="11" type="ORF">G3T37_12850</name>
</gene>
<keyword evidence="9" id="KW-1133">Transmembrane helix</keyword>
<evidence type="ECO:0000259" key="10">
    <source>
        <dbReference type="PROSITE" id="PS51384"/>
    </source>
</evidence>
<dbReference type="SUPFAM" id="SSF52343">
    <property type="entry name" value="Ferredoxin reductase-like, C-terminal NADP-linked domain"/>
    <property type="match status" value="1"/>
</dbReference>
<dbReference type="InterPro" id="IPR017927">
    <property type="entry name" value="FAD-bd_FR_type"/>
</dbReference>
<dbReference type="PROSITE" id="PS51384">
    <property type="entry name" value="FAD_FR"/>
    <property type="match status" value="1"/>
</dbReference>
<keyword evidence="4" id="KW-0479">Metal-binding</keyword>
<organism evidence="11 12">
    <name type="scientific">Galbitalea soli</name>
    <dbReference type="NCBI Taxonomy" id="1268042"/>
    <lineage>
        <taxon>Bacteria</taxon>
        <taxon>Bacillati</taxon>
        <taxon>Actinomycetota</taxon>
        <taxon>Actinomycetes</taxon>
        <taxon>Micrococcales</taxon>
        <taxon>Microbacteriaceae</taxon>
        <taxon>Galbitalea</taxon>
    </lineage>
</organism>
<dbReference type="GO" id="GO:0051537">
    <property type="term" value="F:2 iron, 2 sulfur cluster binding"/>
    <property type="evidence" value="ECO:0007669"/>
    <property type="project" value="UniProtKB-KW"/>
</dbReference>
<comment type="caution">
    <text evidence="11">The sequence shown here is derived from an EMBL/GenBank/DDBJ whole genome shotgun (WGS) entry which is preliminary data.</text>
</comment>
<dbReference type="Proteomes" id="UP000479756">
    <property type="component" value="Unassembled WGS sequence"/>
</dbReference>
<dbReference type="InterPro" id="IPR039261">
    <property type="entry name" value="FNR_nucleotide-bd"/>
</dbReference>
<dbReference type="AlphaFoldDB" id="A0A7C9TSQ3"/>
<evidence type="ECO:0000256" key="7">
    <source>
        <dbReference type="ARBA" id="ARBA00023004"/>
    </source>
</evidence>
<keyword evidence="7" id="KW-0408">Iron</keyword>
<feature type="transmembrane region" description="Helical" evidence="9">
    <location>
        <begin position="224"/>
        <end position="241"/>
    </location>
</feature>
<feature type="transmembrane region" description="Helical" evidence="9">
    <location>
        <begin position="12"/>
        <end position="34"/>
    </location>
</feature>
<feature type="transmembrane region" description="Helical" evidence="9">
    <location>
        <begin position="142"/>
        <end position="161"/>
    </location>
</feature>
<evidence type="ECO:0000256" key="1">
    <source>
        <dbReference type="ARBA" id="ARBA00001974"/>
    </source>
</evidence>
<reference evidence="11 12" key="1">
    <citation type="journal article" date="2014" name="Int. J. Syst. Evol. Microbiol.">
        <title>Description of Galbitalea soli gen. nov., sp. nov., and Frondihabitans sucicola sp. nov.</title>
        <authorList>
            <person name="Kim S.J."/>
            <person name="Lim J.M."/>
            <person name="Ahn J.H."/>
            <person name="Weon H.Y."/>
            <person name="Hamada M."/>
            <person name="Suzuki K."/>
            <person name="Ahn T.Y."/>
            <person name="Kwon S.W."/>
        </authorList>
    </citation>
    <scope>NUCLEOTIDE SEQUENCE [LARGE SCALE GENOMIC DNA]</scope>
    <source>
        <strain evidence="11 12">NBRC 108727</strain>
    </source>
</reference>
<keyword evidence="9" id="KW-0472">Membrane</keyword>
<sequence>MTRWLDELTGRVTMYRLILLCLAGILIEAVLVALTGQIAVPPLAILAVTATALVVTYLSNRLFAAIVRVRPHSESSLITALILALLFYPALDPVTLGGVALASIVASASKYLLAVRGRHVFNPAATGAAVVALVLPSATPTWWVATPWLLPLVVIGGLVILHRTRHLALGGVFVLVATVGTVVILVQTGMTALPALTTALGSFPIVFFAGFMLSEPLTLPPKRWQQLAVAAVVGVLFAAQFHVGVFVWSYALALLVGNALSFAVGQRRGIRLVLLGRKPLGGEAWEFSFRPIRPLRFEAGQYLELNLPHRGADVRGVRRTFSIASAPTDTGIVSIGLRVYERTSSFKRALMQLEPGATISATSVGGDFVLPADPAAPLLFVASGIGITPYVSQLRELAATGEKRDLVLVWANSSADDLPYGDALAAAGHRVLLVAPHPPAVLPAHWEYLGRGGLTAELLTRAVPDAASRHAFLSGPPALVHALRPALRRAGVRRVRTDYFSGY</sequence>
<evidence type="ECO:0000256" key="4">
    <source>
        <dbReference type="ARBA" id="ARBA00022723"/>
    </source>
</evidence>
<feature type="domain" description="FAD-binding FR-type" evidence="10">
    <location>
        <begin position="267"/>
        <end position="371"/>
    </location>
</feature>
<protein>
    <submittedName>
        <fullName evidence="11">Oxidoreductase</fullName>
    </submittedName>
</protein>